<dbReference type="SUPFAM" id="SSF51126">
    <property type="entry name" value="Pectin lyase-like"/>
    <property type="match status" value="1"/>
</dbReference>
<evidence type="ECO:0000313" key="12">
    <source>
        <dbReference type="EMBL" id="KAF5727206.1"/>
    </source>
</evidence>
<dbReference type="Gene3D" id="2.160.20.10">
    <property type="entry name" value="Single-stranded right-handed beta-helix, Pectin lyase-like"/>
    <property type="match status" value="1"/>
</dbReference>
<dbReference type="GO" id="GO:0045490">
    <property type="term" value="P:pectin catabolic process"/>
    <property type="evidence" value="ECO:0007669"/>
    <property type="project" value="UniProtKB-UniPathway"/>
</dbReference>
<dbReference type="EC" id="3.1.1.11" evidence="4"/>
<feature type="domain" description="Pectinesterase catalytic" evidence="11">
    <location>
        <begin position="37"/>
        <end position="309"/>
    </location>
</feature>
<keyword evidence="5" id="KW-0134">Cell wall</keyword>
<evidence type="ECO:0000256" key="1">
    <source>
        <dbReference type="ARBA" id="ARBA00004191"/>
    </source>
</evidence>
<evidence type="ECO:0000256" key="4">
    <source>
        <dbReference type="ARBA" id="ARBA00013229"/>
    </source>
</evidence>
<organism evidence="12 13">
    <name type="scientific">Tripterygium wilfordii</name>
    <name type="common">Thunder God vine</name>
    <dbReference type="NCBI Taxonomy" id="458696"/>
    <lineage>
        <taxon>Eukaryota</taxon>
        <taxon>Viridiplantae</taxon>
        <taxon>Streptophyta</taxon>
        <taxon>Embryophyta</taxon>
        <taxon>Tracheophyta</taxon>
        <taxon>Spermatophyta</taxon>
        <taxon>Magnoliopsida</taxon>
        <taxon>eudicotyledons</taxon>
        <taxon>Gunneridae</taxon>
        <taxon>Pentapetalae</taxon>
        <taxon>rosids</taxon>
        <taxon>fabids</taxon>
        <taxon>Celastrales</taxon>
        <taxon>Celastraceae</taxon>
        <taxon>Tripterygium</taxon>
    </lineage>
</organism>
<dbReference type="EMBL" id="JAAARO010000022">
    <property type="protein sequence ID" value="KAF5727206.1"/>
    <property type="molecule type" value="Genomic_DNA"/>
</dbReference>
<evidence type="ECO:0000259" key="11">
    <source>
        <dbReference type="Pfam" id="PF01095"/>
    </source>
</evidence>
<sequence length="340" mass="37001">MVQMGFVLTLILAQVLFGSFMASVMAMDLSTAILMRVDQSGRGDFRKIQDAIDAVPPNNNQLFFILVNPGTYTEKVVVPADKPYITLSGRNPSTTIITSNQGGDIFQSPSVTIFASNFVGLYLTIQNTFGAAGRAVALRVSGDRAAFYGCRIISYQDTLLDDVGMHYYRSCYIEGATDFICGNALSLFDKCHIHSVSRNKGWITAQHRDSASENTGFSFVGCRISGVAPAFLGRPWGAYSTVVFALTYMPSVIIPQGWDNWGGDKSKESTAYFGEYQCYGPGAGRTKRAPWSRGLSNGDATPFMNMSMIGGGGWLRPIPTKFKRWSGKAVVENVDVPTIG</sequence>
<gene>
    <name evidence="12" type="ORF">HS088_TW22G00894</name>
</gene>
<dbReference type="InterPro" id="IPR011050">
    <property type="entry name" value="Pectin_lyase_fold/virulence"/>
</dbReference>
<dbReference type="InterPro" id="IPR000070">
    <property type="entry name" value="Pectinesterase_cat"/>
</dbReference>
<dbReference type="FunCoup" id="A0A7J7C0A9">
    <property type="interactions" value="85"/>
</dbReference>
<comment type="pathway">
    <text evidence="2">Glycan metabolism; pectin degradation; 2-dehydro-3-deoxy-D-gluconate from pectin: step 1/5.</text>
</comment>
<dbReference type="OrthoDB" id="2019149at2759"/>
<dbReference type="PANTHER" id="PTHR31321:SF72">
    <property type="entry name" value="PECTINESTERASE 11-RELATED"/>
    <property type="match status" value="1"/>
</dbReference>
<dbReference type="GO" id="GO:0042545">
    <property type="term" value="P:cell wall modification"/>
    <property type="evidence" value="ECO:0007669"/>
    <property type="project" value="InterPro"/>
</dbReference>
<keyword evidence="8" id="KW-0325">Glycoprotein</keyword>
<comment type="subcellular location">
    <subcellularLocation>
        <location evidence="1">Secreted</location>
        <location evidence="1">Cell wall</location>
    </subcellularLocation>
</comment>
<name>A0A7J7C0A9_TRIWF</name>
<dbReference type="Proteomes" id="UP000593562">
    <property type="component" value="Unassembled WGS sequence"/>
</dbReference>
<keyword evidence="6" id="KW-0378">Hydrolase</keyword>
<accession>A0A7J7C0A9</accession>
<keyword evidence="13" id="KW-1185">Reference proteome</keyword>
<comment type="catalytic activity">
    <reaction evidence="9">
        <text>[(1-&gt;4)-alpha-D-galacturonosyl methyl ester](n) + n H2O = [(1-&gt;4)-alpha-D-galacturonosyl](n) + n methanol + n H(+)</text>
        <dbReference type="Rhea" id="RHEA:22380"/>
        <dbReference type="Rhea" id="RHEA-COMP:14570"/>
        <dbReference type="Rhea" id="RHEA-COMP:14573"/>
        <dbReference type="ChEBI" id="CHEBI:15377"/>
        <dbReference type="ChEBI" id="CHEBI:15378"/>
        <dbReference type="ChEBI" id="CHEBI:17790"/>
        <dbReference type="ChEBI" id="CHEBI:140522"/>
        <dbReference type="ChEBI" id="CHEBI:140523"/>
        <dbReference type="EC" id="3.1.1.11"/>
    </reaction>
</comment>
<protein>
    <recommendedName>
        <fullName evidence="4">pectinesterase</fullName>
        <ecNumber evidence="4">3.1.1.11</ecNumber>
    </recommendedName>
</protein>
<evidence type="ECO:0000256" key="7">
    <source>
        <dbReference type="ARBA" id="ARBA00023085"/>
    </source>
</evidence>
<comment type="caution">
    <text evidence="12">The sequence shown here is derived from an EMBL/GenBank/DDBJ whole genome shotgun (WGS) entry which is preliminary data.</text>
</comment>
<dbReference type="FunFam" id="2.160.20.10:FF:000013">
    <property type="entry name" value="Pectinesterase"/>
    <property type="match status" value="1"/>
</dbReference>
<keyword evidence="7" id="KW-0063">Aspartyl esterase</keyword>
<dbReference type="AlphaFoldDB" id="A0A7J7C0A9"/>
<dbReference type="UniPathway" id="UPA00545">
    <property type="reaction ID" value="UER00823"/>
</dbReference>
<reference evidence="12 13" key="1">
    <citation type="journal article" date="2020" name="Nat. Commun.">
        <title>Genome of Tripterygium wilfordii and identification of cytochrome P450 involved in triptolide biosynthesis.</title>
        <authorList>
            <person name="Tu L."/>
            <person name="Su P."/>
            <person name="Zhang Z."/>
            <person name="Gao L."/>
            <person name="Wang J."/>
            <person name="Hu T."/>
            <person name="Zhou J."/>
            <person name="Zhang Y."/>
            <person name="Zhao Y."/>
            <person name="Liu Y."/>
            <person name="Song Y."/>
            <person name="Tong Y."/>
            <person name="Lu Y."/>
            <person name="Yang J."/>
            <person name="Xu C."/>
            <person name="Jia M."/>
            <person name="Peters R.J."/>
            <person name="Huang L."/>
            <person name="Gao W."/>
        </authorList>
    </citation>
    <scope>NUCLEOTIDE SEQUENCE [LARGE SCALE GENOMIC DNA]</scope>
    <source>
        <strain evidence="13">cv. XIE 37</strain>
        <tissue evidence="12">Leaf</tissue>
    </source>
</reference>
<proteinExistence type="inferred from homology"/>
<dbReference type="InParanoid" id="A0A7J7C0A9"/>
<dbReference type="InterPro" id="IPR012334">
    <property type="entry name" value="Pectin_lyas_fold"/>
</dbReference>
<comment type="function">
    <text evidence="10">Acts in the modification of cell walls via demethylesterification of cell wall pectin.</text>
</comment>
<evidence type="ECO:0000313" key="13">
    <source>
        <dbReference type="Proteomes" id="UP000593562"/>
    </source>
</evidence>
<evidence type="ECO:0000256" key="6">
    <source>
        <dbReference type="ARBA" id="ARBA00022801"/>
    </source>
</evidence>
<dbReference type="GO" id="GO:0030599">
    <property type="term" value="F:pectinesterase activity"/>
    <property type="evidence" value="ECO:0007669"/>
    <property type="project" value="UniProtKB-EC"/>
</dbReference>
<evidence type="ECO:0000256" key="10">
    <source>
        <dbReference type="ARBA" id="ARBA00057335"/>
    </source>
</evidence>
<evidence type="ECO:0000256" key="8">
    <source>
        <dbReference type="ARBA" id="ARBA00023180"/>
    </source>
</evidence>
<comment type="similarity">
    <text evidence="3">Belongs to the pectinesterase family.</text>
</comment>
<dbReference type="Pfam" id="PF01095">
    <property type="entry name" value="Pectinesterase"/>
    <property type="match status" value="1"/>
</dbReference>
<dbReference type="PANTHER" id="PTHR31321">
    <property type="entry name" value="ACYL-COA THIOESTER HYDROLASE YBHC-RELATED"/>
    <property type="match status" value="1"/>
</dbReference>
<evidence type="ECO:0000256" key="3">
    <source>
        <dbReference type="ARBA" id="ARBA00008891"/>
    </source>
</evidence>
<evidence type="ECO:0000256" key="2">
    <source>
        <dbReference type="ARBA" id="ARBA00005184"/>
    </source>
</evidence>
<evidence type="ECO:0000256" key="9">
    <source>
        <dbReference type="ARBA" id="ARBA00047928"/>
    </source>
</evidence>
<keyword evidence="5" id="KW-0964">Secreted</keyword>
<evidence type="ECO:0000256" key="5">
    <source>
        <dbReference type="ARBA" id="ARBA00022512"/>
    </source>
</evidence>